<gene>
    <name evidence="2" type="ORF">SAMN06265222_1321</name>
</gene>
<protein>
    <submittedName>
        <fullName evidence="2">PEP-CTERM protein-sorting domain-containing protein</fullName>
    </submittedName>
</protein>
<keyword evidence="1" id="KW-0732">Signal</keyword>
<accession>A0ABY1QW87</accession>
<dbReference type="InterPro" id="IPR013424">
    <property type="entry name" value="Ice-binding_C"/>
</dbReference>
<dbReference type="NCBIfam" id="TIGR02595">
    <property type="entry name" value="PEP_CTERM"/>
    <property type="match status" value="1"/>
</dbReference>
<proteinExistence type="predicted"/>
<sequence>MALHMKTIQALTVMLSLLTMTSSRADFVVVIGNLDNSPISFDAGTGSLVSVPVFAYNDNTAASFSLQAFDLAFDFGEDGFGIPGSPYFTDINANFDNSVFLATSIGTYSLPNDSGTPTDLYAGDFVNVGDALPMPTSQATAARLFDIEFRIDATTPGAFYDLTLDLPDFQVISGPSAAGVTISPATGSNLNGFTVNAVAVPEPGSMLALAGLFTVGGVRRWRKKKRSSLSPTSA</sequence>
<feature type="signal peptide" evidence="1">
    <location>
        <begin position="1"/>
        <end position="25"/>
    </location>
</feature>
<dbReference type="EMBL" id="FXUG01000032">
    <property type="protein sequence ID" value="SMP79508.1"/>
    <property type="molecule type" value="Genomic_DNA"/>
</dbReference>
<evidence type="ECO:0000313" key="3">
    <source>
        <dbReference type="Proteomes" id="UP001158067"/>
    </source>
</evidence>
<reference evidence="2 3" key="1">
    <citation type="submission" date="2017-05" db="EMBL/GenBank/DDBJ databases">
        <authorList>
            <person name="Varghese N."/>
            <person name="Submissions S."/>
        </authorList>
    </citation>
    <scope>NUCLEOTIDE SEQUENCE [LARGE SCALE GENOMIC DNA]</scope>
    <source>
        <strain evidence="2 3">DSM 25457</strain>
    </source>
</reference>
<organism evidence="2 3">
    <name type="scientific">Neorhodopirellula lusitana</name>
    <dbReference type="NCBI Taxonomy" id="445327"/>
    <lineage>
        <taxon>Bacteria</taxon>
        <taxon>Pseudomonadati</taxon>
        <taxon>Planctomycetota</taxon>
        <taxon>Planctomycetia</taxon>
        <taxon>Pirellulales</taxon>
        <taxon>Pirellulaceae</taxon>
        <taxon>Neorhodopirellula</taxon>
    </lineage>
</organism>
<name>A0ABY1QW87_9BACT</name>
<evidence type="ECO:0000256" key="1">
    <source>
        <dbReference type="SAM" id="SignalP"/>
    </source>
</evidence>
<keyword evidence="3" id="KW-1185">Reference proteome</keyword>
<comment type="caution">
    <text evidence="2">The sequence shown here is derived from an EMBL/GenBank/DDBJ whole genome shotgun (WGS) entry which is preliminary data.</text>
</comment>
<evidence type="ECO:0000313" key="2">
    <source>
        <dbReference type="EMBL" id="SMP79508.1"/>
    </source>
</evidence>
<dbReference type="Proteomes" id="UP001158067">
    <property type="component" value="Unassembled WGS sequence"/>
</dbReference>
<feature type="chain" id="PRO_5046996515" evidence="1">
    <location>
        <begin position="26"/>
        <end position="234"/>
    </location>
</feature>